<name>A0A2A9PMH1_OPHUN</name>
<dbReference type="STRING" id="268505.A0A2A9PMH1"/>
<evidence type="ECO:0000256" key="1">
    <source>
        <dbReference type="ARBA" id="ARBA00010528"/>
    </source>
</evidence>
<dbReference type="InterPro" id="IPR013000">
    <property type="entry name" value="Ribosomal_uL4_euk/arc_CS"/>
</dbReference>
<organism evidence="6 7">
    <name type="scientific">Ophiocordyceps unilateralis</name>
    <name type="common">Zombie-ant fungus</name>
    <name type="synonym">Torrubia unilateralis</name>
    <dbReference type="NCBI Taxonomy" id="268505"/>
    <lineage>
        <taxon>Eukaryota</taxon>
        <taxon>Fungi</taxon>
        <taxon>Dikarya</taxon>
        <taxon>Ascomycota</taxon>
        <taxon>Pezizomycotina</taxon>
        <taxon>Sordariomycetes</taxon>
        <taxon>Hypocreomycetidae</taxon>
        <taxon>Hypocreales</taxon>
        <taxon>Ophiocordycipitaceae</taxon>
        <taxon>Ophiocordyceps</taxon>
    </lineage>
</organism>
<reference evidence="6 7" key="1">
    <citation type="journal article" date="2015" name="BMC Genomics">
        <title>Gene expression during zombie ant biting behavior reflects the complexity underlying fungal parasitic behavioral manipulation.</title>
        <authorList>
            <person name="de Bekker C."/>
            <person name="Ohm R.A."/>
            <person name="Loreto R.G."/>
            <person name="Sebastian A."/>
            <person name="Albert I."/>
            <person name="Merrow M."/>
            <person name="Brachmann A."/>
            <person name="Hughes D.P."/>
        </authorList>
    </citation>
    <scope>NUCLEOTIDE SEQUENCE [LARGE SCALE GENOMIC DNA]</scope>
    <source>
        <strain evidence="6 7">SC16a</strain>
    </source>
</reference>
<sequence>MVTNFRRCRRPGPGPSFTMTSRPTVSIIGKDGAPTGNTHPMPAVFTSPIRPDIVQKVHTGMAKNRRQPYAVSEKAGHQTSAESWGTGRAVARIPRVSGGGTHRAGQAAFGNMCRSGRMFAPTKVWRKWHIKINQGQKRYATCSAVAASAVAPLLMARGHQIMSIAEVPLVVDSALFEGASLARTSASVALLKAVGAGPDLDKVAGSKKLRAGKGKLRGRRHRQRRGPLVVYSPETDGKELVKGFRNIPGIETCPVTALNLLQLAPGGHLGRFVIWTSAAFKALDDIYGSTTEPSALKRDFLLPSNVVSQADLTRLINSSEIQSSLNAPKGEATTRRSAVQKKNPLRNKQVMLRLNPYAAVFAKEAANKEGAKEGAREGAKDDAKKGGAKKGPAKKK</sequence>
<reference evidence="6 7" key="2">
    <citation type="journal article" date="2017" name="Sci. Rep.">
        <title>Ant-infecting Ophiocordyceps genomes reveal a high diversity of potential behavioral manipulation genes and a possible major role for enterotoxins.</title>
        <authorList>
            <person name="de Bekker C."/>
            <person name="Ohm R.A."/>
            <person name="Evans H.C."/>
            <person name="Brachmann A."/>
            <person name="Hughes D.P."/>
        </authorList>
    </citation>
    <scope>NUCLEOTIDE SEQUENCE [LARGE SCALE GENOMIC DNA]</scope>
    <source>
        <strain evidence="6 7">SC16a</strain>
    </source>
</reference>
<evidence type="ECO:0000256" key="2">
    <source>
        <dbReference type="ARBA" id="ARBA00022980"/>
    </source>
</evidence>
<keyword evidence="7" id="KW-1185">Reference proteome</keyword>
<dbReference type="AlphaFoldDB" id="A0A2A9PMH1"/>
<feature type="compositionally biased region" description="Basic residues" evidence="4">
    <location>
        <begin position="386"/>
        <end position="396"/>
    </location>
</feature>
<dbReference type="FunFam" id="3.40.1370.10:FF:000002">
    <property type="entry name" value="60S ribosomal protein L4"/>
    <property type="match status" value="1"/>
</dbReference>
<accession>A0A2A9PMH1</accession>
<dbReference type="EMBL" id="LAZP02000042">
    <property type="protein sequence ID" value="PFH62093.1"/>
    <property type="molecule type" value="Genomic_DNA"/>
</dbReference>
<dbReference type="InterPro" id="IPR002136">
    <property type="entry name" value="Ribosomal_uL4"/>
</dbReference>
<dbReference type="Pfam" id="PF14374">
    <property type="entry name" value="Ribos_L4_asso_C"/>
    <property type="match status" value="1"/>
</dbReference>
<evidence type="ECO:0000313" key="7">
    <source>
        <dbReference type="Proteomes" id="UP000037136"/>
    </source>
</evidence>
<gene>
    <name evidence="6" type="ORF">XA68_15184</name>
</gene>
<dbReference type="PANTHER" id="PTHR19431">
    <property type="entry name" value="60S RIBOSOMAL PROTEIN L4"/>
    <property type="match status" value="1"/>
</dbReference>
<dbReference type="InterPro" id="IPR025755">
    <property type="entry name" value="Ribos_uL4_C_dom"/>
</dbReference>
<feature type="compositionally biased region" description="Basic residues" evidence="4">
    <location>
        <begin position="1"/>
        <end position="10"/>
    </location>
</feature>
<dbReference type="GO" id="GO:0005840">
    <property type="term" value="C:ribosome"/>
    <property type="evidence" value="ECO:0007669"/>
    <property type="project" value="UniProtKB-KW"/>
</dbReference>
<dbReference type="Gene3D" id="3.40.1370.10">
    <property type="match status" value="1"/>
</dbReference>
<feature type="region of interest" description="Disordered" evidence="4">
    <location>
        <begin position="1"/>
        <end position="24"/>
    </location>
</feature>
<dbReference type="InterPro" id="IPR023574">
    <property type="entry name" value="Ribosomal_uL4_dom_sf"/>
</dbReference>
<dbReference type="GO" id="GO:1990904">
    <property type="term" value="C:ribonucleoprotein complex"/>
    <property type="evidence" value="ECO:0007669"/>
    <property type="project" value="UniProtKB-KW"/>
</dbReference>
<keyword evidence="3" id="KW-0687">Ribonucleoprotein</keyword>
<evidence type="ECO:0000259" key="5">
    <source>
        <dbReference type="Pfam" id="PF14374"/>
    </source>
</evidence>
<dbReference type="GO" id="GO:0003735">
    <property type="term" value="F:structural constituent of ribosome"/>
    <property type="evidence" value="ECO:0007669"/>
    <property type="project" value="InterPro"/>
</dbReference>
<evidence type="ECO:0000313" key="6">
    <source>
        <dbReference type="EMBL" id="PFH62093.1"/>
    </source>
</evidence>
<dbReference type="PROSITE" id="PS00939">
    <property type="entry name" value="RIBOSOMAL_L1E"/>
    <property type="match status" value="1"/>
</dbReference>
<dbReference type="SUPFAM" id="SSF52166">
    <property type="entry name" value="Ribosomal protein L4"/>
    <property type="match status" value="1"/>
</dbReference>
<dbReference type="InterPro" id="IPR045240">
    <property type="entry name" value="Ribosomal_uL4_euk/arch"/>
</dbReference>
<dbReference type="OrthoDB" id="10259785at2759"/>
<comment type="similarity">
    <text evidence="1">Belongs to the universal ribosomal protein uL4 family.</text>
</comment>
<feature type="region of interest" description="Disordered" evidence="4">
    <location>
        <begin position="366"/>
        <end position="396"/>
    </location>
</feature>
<evidence type="ECO:0000256" key="4">
    <source>
        <dbReference type="SAM" id="MobiDB-lite"/>
    </source>
</evidence>
<comment type="caution">
    <text evidence="6">The sequence shown here is derived from an EMBL/GenBank/DDBJ whole genome shotgun (WGS) entry which is preliminary data.</text>
</comment>
<dbReference type="GO" id="GO:0006412">
    <property type="term" value="P:translation"/>
    <property type="evidence" value="ECO:0007669"/>
    <property type="project" value="InterPro"/>
</dbReference>
<evidence type="ECO:0000256" key="3">
    <source>
        <dbReference type="ARBA" id="ARBA00023274"/>
    </source>
</evidence>
<feature type="domain" description="Large ribosomal subunit protein uL4 C-terminal" evidence="5">
    <location>
        <begin position="299"/>
        <end position="372"/>
    </location>
</feature>
<proteinExistence type="inferred from homology"/>
<dbReference type="Pfam" id="PF00573">
    <property type="entry name" value="Ribosomal_L4"/>
    <property type="match status" value="1"/>
</dbReference>
<feature type="compositionally biased region" description="Basic and acidic residues" evidence="4">
    <location>
        <begin position="366"/>
        <end position="385"/>
    </location>
</feature>
<protein>
    <recommendedName>
        <fullName evidence="5">Large ribosomal subunit protein uL4 C-terminal domain-containing protein</fullName>
    </recommendedName>
</protein>
<feature type="region of interest" description="Disordered" evidence="4">
    <location>
        <begin position="64"/>
        <end position="86"/>
    </location>
</feature>
<dbReference type="Proteomes" id="UP000037136">
    <property type="component" value="Unassembled WGS sequence"/>
</dbReference>
<keyword evidence="2" id="KW-0689">Ribosomal protein</keyword>